<comment type="caution">
    <text evidence="1">The sequence shown here is derived from an EMBL/GenBank/DDBJ whole genome shotgun (WGS) entry which is preliminary data.</text>
</comment>
<dbReference type="Proteomes" id="UP000192758">
    <property type="component" value="Unassembled WGS sequence"/>
</dbReference>
<dbReference type="VEuPathDB" id="MicrosporidiaDB:EHP00_2726"/>
<organism evidence="1 3">
    <name type="scientific">Ecytonucleospora hepatopenaei</name>
    <dbReference type="NCBI Taxonomy" id="646526"/>
    <lineage>
        <taxon>Eukaryota</taxon>
        <taxon>Fungi</taxon>
        <taxon>Fungi incertae sedis</taxon>
        <taxon>Microsporidia</taxon>
        <taxon>Enterocytozoonidae</taxon>
        <taxon>Ecytonucleospora</taxon>
    </lineage>
</organism>
<gene>
    <name evidence="2" type="ORF">EHP00_2726</name>
    <name evidence="1" type="ORF">EHP00_513</name>
</gene>
<sequence>MPNDFVIEPITVANKNVTSFYDKKDVSFLVNEKYKFTKYFNEKTDKMAMCFFTEEKMVFVEHEIQFSSTMTEKEEVEFYTKNNHTVTEIDFSFSIDHLFFRKVESILSKKFKNLKGYFIQIIIKDTNERNIIASLIDIFINILNCKGIQILTYGFLVAMKLREPTLALKIKYTKNNMNKKDSNLSITDDNNTLISDNLNYVFVDDYTILESIEIPRKEKSLNTIFKHEINYDIADEINKLKSINYENTFTCRLCDFYEKEEEKIIKHIEKEHKIEETTVKENVVELKDRYDFIQLTNYLYCNKKKIHEKCFEIEICENDFERSKNVNEKLSGDTNKTMALNVGDLIYEAFTLRDLEISKELWIADKEWEIGRIRLLKEKVLFYI</sequence>
<dbReference type="EMBL" id="MNPJ01000023">
    <property type="protein sequence ID" value="OQS54005.1"/>
    <property type="molecule type" value="Genomic_DNA"/>
</dbReference>
<proteinExistence type="predicted"/>
<protein>
    <submittedName>
        <fullName evidence="1">Uncharacterized protein</fullName>
    </submittedName>
</protein>
<reference evidence="1 3" key="1">
    <citation type="journal article" date="2017" name="Environ. Microbiol.">
        <title>Decay of the glycolytic pathway and adaptation to intranuclear parasitism within Enterocytozoonidae microsporidia.</title>
        <authorList>
            <person name="Wiredu Boakye D."/>
            <person name="Jaroenlak P."/>
            <person name="Prachumwat A."/>
            <person name="Williams T.A."/>
            <person name="Bateman K.S."/>
            <person name="Itsathitphaisarn O."/>
            <person name="Sritunyalucksana K."/>
            <person name="Paszkiewicz K.H."/>
            <person name="Moore K.A."/>
            <person name="Stentiford G.D."/>
            <person name="Williams B.A."/>
        </authorList>
    </citation>
    <scope>NUCLEOTIDE SEQUENCE [LARGE SCALE GENOMIC DNA]</scope>
    <source>
        <strain evidence="1 3">TH1</strain>
    </source>
</reference>
<evidence type="ECO:0000313" key="1">
    <source>
        <dbReference type="EMBL" id="OQS54005.1"/>
    </source>
</evidence>
<evidence type="ECO:0000313" key="2">
    <source>
        <dbReference type="EMBL" id="OQS54693.1"/>
    </source>
</evidence>
<dbReference type="AlphaFoldDB" id="A0A1W0E427"/>
<dbReference type="EMBL" id="MNPJ01000018">
    <property type="protein sequence ID" value="OQS54693.1"/>
    <property type="molecule type" value="Genomic_DNA"/>
</dbReference>
<keyword evidence="3" id="KW-1185">Reference proteome</keyword>
<dbReference type="Pfam" id="PF17003">
    <property type="entry name" value="Actin_micro"/>
    <property type="match status" value="1"/>
</dbReference>
<dbReference type="OrthoDB" id="5572108at2759"/>
<evidence type="ECO:0000313" key="3">
    <source>
        <dbReference type="Proteomes" id="UP000192758"/>
    </source>
</evidence>
<dbReference type="VEuPathDB" id="MicrosporidiaDB:EHP00_513"/>
<name>A0A1W0E427_9MICR</name>
<accession>A0A1W0E427</accession>